<gene>
    <name evidence="1" type="ORF">GCM10009788_36220</name>
</gene>
<name>A0ABN2AYY6_9ACTN</name>
<comment type="caution">
    <text evidence="1">The sequence shown here is derived from an EMBL/GenBank/DDBJ whole genome shotgun (WGS) entry which is preliminary data.</text>
</comment>
<organism evidence="1 2">
    <name type="scientific">Nocardioides humi</name>
    <dbReference type="NCBI Taxonomy" id="449461"/>
    <lineage>
        <taxon>Bacteria</taxon>
        <taxon>Bacillati</taxon>
        <taxon>Actinomycetota</taxon>
        <taxon>Actinomycetes</taxon>
        <taxon>Propionibacteriales</taxon>
        <taxon>Nocardioidaceae</taxon>
        <taxon>Nocardioides</taxon>
    </lineage>
</organism>
<dbReference type="Proteomes" id="UP001500842">
    <property type="component" value="Unassembled WGS sequence"/>
</dbReference>
<accession>A0ABN2AYY6</accession>
<dbReference type="EMBL" id="BAAAOR010000026">
    <property type="protein sequence ID" value="GAA1529540.1"/>
    <property type="molecule type" value="Genomic_DNA"/>
</dbReference>
<evidence type="ECO:0000313" key="1">
    <source>
        <dbReference type="EMBL" id="GAA1529540.1"/>
    </source>
</evidence>
<reference evidence="1 2" key="1">
    <citation type="journal article" date="2019" name="Int. J. Syst. Evol. Microbiol.">
        <title>The Global Catalogue of Microorganisms (GCM) 10K type strain sequencing project: providing services to taxonomists for standard genome sequencing and annotation.</title>
        <authorList>
            <consortium name="The Broad Institute Genomics Platform"/>
            <consortium name="The Broad Institute Genome Sequencing Center for Infectious Disease"/>
            <person name="Wu L."/>
            <person name="Ma J."/>
        </authorList>
    </citation>
    <scope>NUCLEOTIDE SEQUENCE [LARGE SCALE GENOMIC DNA]</scope>
    <source>
        <strain evidence="1 2">JCM 14942</strain>
    </source>
</reference>
<protein>
    <recommendedName>
        <fullName evidence="3">DUF559 domain-containing protein</fullName>
    </recommendedName>
</protein>
<evidence type="ECO:0000313" key="2">
    <source>
        <dbReference type="Proteomes" id="UP001500842"/>
    </source>
</evidence>
<dbReference type="RefSeq" id="WP_141004121.1">
    <property type="nucleotide sequence ID" value="NZ_BAAAOR010000026.1"/>
</dbReference>
<sequence length="122" mass="13754">MLRDVEGGVHSGAERDIARLCRNYGIPQPTRQRSRLDSAGRRRWTDCEWPLPGGRALVLEVDGSFHMEVAQWTADLRRARRLTTPDRVVVRASAFEVRHEPGEVARDLIALGVRPLVVRSCA</sequence>
<keyword evidence="2" id="KW-1185">Reference proteome</keyword>
<evidence type="ECO:0008006" key="3">
    <source>
        <dbReference type="Google" id="ProtNLM"/>
    </source>
</evidence>
<proteinExistence type="predicted"/>